<dbReference type="Gene3D" id="3.30.160.170">
    <property type="entry name" value="FlaG-like"/>
    <property type="match status" value="1"/>
</dbReference>
<reference evidence="2 3" key="1">
    <citation type="submission" date="2015-11" db="EMBL/GenBank/DDBJ databases">
        <title>Genomic analysis of 38 Legionella species identifies large and diverse effector repertoires.</title>
        <authorList>
            <person name="Burstein D."/>
            <person name="Amaro F."/>
            <person name="Zusman T."/>
            <person name="Lifshitz Z."/>
            <person name="Cohen O."/>
            <person name="Gilbert J.A."/>
            <person name="Pupko T."/>
            <person name="Shuman H.A."/>
            <person name="Segal G."/>
        </authorList>
    </citation>
    <scope>NUCLEOTIDE SEQUENCE [LARGE SCALE GENOMIC DNA]</scope>
    <source>
        <strain evidence="2 3">ATCC 43878</strain>
    </source>
</reference>
<dbReference type="InterPro" id="IPR005186">
    <property type="entry name" value="FlaG"/>
</dbReference>
<dbReference type="EMBL" id="LNXV01000033">
    <property type="protein sequence ID" value="KTC78287.1"/>
    <property type="molecule type" value="Genomic_DNA"/>
</dbReference>
<keyword evidence="3" id="KW-1185">Reference proteome</keyword>
<proteinExistence type="predicted"/>
<dbReference type="Proteomes" id="UP000054742">
    <property type="component" value="Unassembled WGS sequence"/>
</dbReference>
<sequence>MVYLFMSKLNGHMEVVVMNIEIPKTNAVSFESSNKINNESIEFQKETTTPSSAPGDSTTYSVDEATGILQAIVTDKLSDEVIRKIPADEYLQLLSLIDEMISGSIDEHV</sequence>
<evidence type="ECO:0000313" key="3">
    <source>
        <dbReference type="Proteomes" id="UP000054742"/>
    </source>
</evidence>
<accession>A0A0W0S3Z9</accession>
<name>A0A0W0S3Z9_9GAMM</name>
<dbReference type="SUPFAM" id="SSF160214">
    <property type="entry name" value="FlaG-like"/>
    <property type="match status" value="1"/>
</dbReference>
<dbReference type="Pfam" id="PF03646">
    <property type="entry name" value="FlaG"/>
    <property type="match status" value="1"/>
</dbReference>
<organism evidence="2 3">
    <name type="scientific">Legionella brunensis</name>
    <dbReference type="NCBI Taxonomy" id="29422"/>
    <lineage>
        <taxon>Bacteria</taxon>
        <taxon>Pseudomonadati</taxon>
        <taxon>Pseudomonadota</taxon>
        <taxon>Gammaproteobacteria</taxon>
        <taxon>Legionellales</taxon>
        <taxon>Legionellaceae</taxon>
        <taxon>Legionella</taxon>
    </lineage>
</organism>
<evidence type="ECO:0000256" key="1">
    <source>
        <dbReference type="SAM" id="MobiDB-lite"/>
    </source>
</evidence>
<feature type="region of interest" description="Disordered" evidence="1">
    <location>
        <begin position="39"/>
        <end position="59"/>
    </location>
</feature>
<dbReference type="STRING" id="29422.Lbru_2579"/>
<dbReference type="PATRIC" id="fig|29422.6.peg.2742"/>
<dbReference type="AlphaFoldDB" id="A0A0W0S3Z9"/>
<comment type="caution">
    <text evidence="2">The sequence shown here is derived from an EMBL/GenBank/DDBJ whole genome shotgun (WGS) entry which is preliminary data.</text>
</comment>
<gene>
    <name evidence="2" type="ORF">Lbru_2579</name>
</gene>
<protein>
    <submittedName>
        <fullName evidence="2">FlaG protein</fullName>
    </submittedName>
</protein>
<evidence type="ECO:0000313" key="2">
    <source>
        <dbReference type="EMBL" id="KTC78287.1"/>
    </source>
</evidence>
<dbReference type="InterPro" id="IPR035924">
    <property type="entry name" value="FlaG-like_sf"/>
</dbReference>